<sequence length="163" mass="20772">MLFNFLSASWYQTQIKWIKVIILKLLFWNYISFFFINLLSILIFLTFLLYWNFKNELSSYSFFDIQLKLYDYIFWWINYNCKFLFLINLLILKIMFCNLLFNHLYIYKFLKFNKKKLIFFLLSMFFFFINEFYIIFCILIFIYIFLEIIFFYLCYKNIIWYSY</sequence>
<evidence type="ECO:0000313" key="2">
    <source>
        <dbReference type="EMBL" id="AOH77188.1"/>
    </source>
</evidence>
<keyword evidence="1" id="KW-0472">Membrane</keyword>
<keyword evidence="2" id="KW-0496">Mitochondrion</keyword>
<dbReference type="RefSeq" id="YP_009295176.1">
    <property type="nucleotide sequence ID" value="NC_031160.1"/>
</dbReference>
<dbReference type="EMBL" id="KX247283">
    <property type="protein sequence ID" value="AOH77188.1"/>
    <property type="molecule type" value="Genomic_DNA"/>
</dbReference>
<feature type="transmembrane region" description="Helical" evidence="1">
    <location>
        <begin position="117"/>
        <end position="146"/>
    </location>
</feature>
<gene>
    <name evidence="2" type="primary">TatC</name>
</gene>
<protein>
    <submittedName>
        <fullName evidence="2">SecY-independent transporter protein</fullName>
    </submittedName>
</protein>
<organism evidence="2">
    <name type="scientific">Dasya binghamiae</name>
    <dbReference type="NCBI Taxonomy" id="1896963"/>
    <lineage>
        <taxon>Eukaryota</taxon>
        <taxon>Rhodophyta</taxon>
        <taxon>Florideophyceae</taxon>
        <taxon>Rhodymeniophycidae</taxon>
        <taxon>Ceramiales</taxon>
        <taxon>Dasyaceae</taxon>
        <taxon>Dasya</taxon>
    </lineage>
</organism>
<proteinExistence type="predicted"/>
<name>A0A1C8XRS0_9FLOR</name>
<keyword evidence="1" id="KW-1133">Transmembrane helix</keyword>
<evidence type="ECO:0000256" key="1">
    <source>
        <dbReference type="SAM" id="Phobius"/>
    </source>
</evidence>
<dbReference type="AlphaFoldDB" id="A0A1C8XRS0"/>
<feature type="transmembrane region" description="Helical" evidence="1">
    <location>
        <begin position="26"/>
        <end position="53"/>
    </location>
</feature>
<accession>A0A1C8XRS0</accession>
<feature type="transmembrane region" description="Helical" evidence="1">
    <location>
        <begin position="73"/>
        <end position="96"/>
    </location>
</feature>
<geneLocation type="mitochondrion" evidence="2"/>
<keyword evidence="1" id="KW-0812">Transmembrane</keyword>
<reference evidence="2" key="1">
    <citation type="journal article" date="2016" name="Mitochondrial DNA Part B Resour">
        <title>Organellar genome analysis of the marine red alga Dasya binghamiae (Dasyaceae, Rhodophyta) reveals an uncharacteristic florideophyte mitogenome structure.</title>
        <authorList>
            <person name="Tamayo D.A."/>
            <person name="Hughey J.R."/>
        </authorList>
    </citation>
    <scope>NUCLEOTIDE SEQUENCE</scope>
</reference>
<dbReference type="GeneID" id="29071419"/>